<protein>
    <submittedName>
        <fullName evidence="1">Uncharacterized protein</fullName>
    </submittedName>
</protein>
<accession>A0ACC0KSY3</accession>
<name>A0ACC0KSY3_CHOFU</name>
<organism evidence="1 2">
    <name type="scientific">Choristoneura fumiferana</name>
    <name type="common">Spruce budworm moth</name>
    <name type="synonym">Archips fumiferana</name>
    <dbReference type="NCBI Taxonomy" id="7141"/>
    <lineage>
        <taxon>Eukaryota</taxon>
        <taxon>Metazoa</taxon>
        <taxon>Ecdysozoa</taxon>
        <taxon>Arthropoda</taxon>
        <taxon>Hexapoda</taxon>
        <taxon>Insecta</taxon>
        <taxon>Pterygota</taxon>
        <taxon>Neoptera</taxon>
        <taxon>Endopterygota</taxon>
        <taxon>Lepidoptera</taxon>
        <taxon>Glossata</taxon>
        <taxon>Ditrysia</taxon>
        <taxon>Tortricoidea</taxon>
        <taxon>Tortricidae</taxon>
        <taxon>Tortricinae</taxon>
        <taxon>Choristoneura</taxon>
    </lineage>
</organism>
<comment type="caution">
    <text evidence="1">The sequence shown here is derived from an EMBL/GenBank/DDBJ whole genome shotgun (WGS) entry which is preliminary data.</text>
</comment>
<proteinExistence type="predicted"/>
<gene>
    <name evidence="1" type="ORF">MSG28_013360</name>
</gene>
<evidence type="ECO:0000313" key="2">
    <source>
        <dbReference type="Proteomes" id="UP001064048"/>
    </source>
</evidence>
<dbReference type="EMBL" id="CM046123">
    <property type="protein sequence ID" value="KAI8439654.1"/>
    <property type="molecule type" value="Genomic_DNA"/>
</dbReference>
<sequence length="191" mass="21154">MHLIQTGGGPSRPKQEDPLHERILCLITPSAVGLHNPYDNDSIITPEENITESLPGRALVNVIDIIPGPEVQTKHSTGSTAPTAESTAIQDYLLNENELPVELVPTPTKNSPHHQAQVITSSNGDTKATVDTDYLMDWGEYTLKSLKTPISKQLRSNPEEKRRHINAGKRLEWMSKRRPQLSSSSVKTYSN</sequence>
<evidence type="ECO:0000313" key="1">
    <source>
        <dbReference type="EMBL" id="KAI8439654.1"/>
    </source>
</evidence>
<dbReference type="Proteomes" id="UP001064048">
    <property type="component" value="Chromosome 23"/>
</dbReference>
<keyword evidence="2" id="KW-1185">Reference proteome</keyword>
<reference evidence="1 2" key="1">
    <citation type="journal article" date="2022" name="Genome Biol. Evol.">
        <title>The Spruce Budworm Genome: Reconstructing the Evolutionary History of Antifreeze Proteins.</title>
        <authorList>
            <person name="Beliveau C."/>
            <person name="Gagne P."/>
            <person name="Picq S."/>
            <person name="Vernygora O."/>
            <person name="Keeling C.I."/>
            <person name="Pinkney K."/>
            <person name="Doucet D."/>
            <person name="Wen F."/>
            <person name="Johnston J.S."/>
            <person name="Maaroufi H."/>
            <person name="Boyle B."/>
            <person name="Laroche J."/>
            <person name="Dewar K."/>
            <person name="Juretic N."/>
            <person name="Blackburn G."/>
            <person name="Nisole A."/>
            <person name="Brunet B."/>
            <person name="Brandao M."/>
            <person name="Lumley L."/>
            <person name="Duan J."/>
            <person name="Quan G."/>
            <person name="Lucarotti C.J."/>
            <person name="Roe A.D."/>
            <person name="Sperling F.A.H."/>
            <person name="Levesque R.C."/>
            <person name="Cusson M."/>
        </authorList>
    </citation>
    <scope>NUCLEOTIDE SEQUENCE [LARGE SCALE GENOMIC DNA]</scope>
    <source>
        <strain evidence="1">Glfc:IPQL:Cfum</strain>
    </source>
</reference>